<proteinExistence type="predicted"/>
<dbReference type="NCBIfam" id="TIGR01891">
    <property type="entry name" value="amidohydrolases"/>
    <property type="match status" value="1"/>
</dbReference>
<evidence type="ECO:0000256" key="1">
    <source>
        <dbReference type="ARBA" id="ARBA00022801"/>
    </source>
</evidence>
<dbReference type="SUPFAM" id="SSF55031">
    <property type="entry name" value="Bacterial exopeptidase dimerisation domain"/>
    <property type="match status" value="1"/>
</dbReference>
<dbReference type="InterPro" id="IPR036264">
    <property type="entry name" value="Bact_exopeptidase_dim_dom"/>
</dbReference>
<dbReference type="PANTHER" id="PTHR11014">
    <property type="entry name" value="PEPTIDASE M20 FAMILY MEMBER"/>
    <property type="match status" value="1"/>
</dbReference>
<dbReference type="InterPro" id="IPR011650">
    <property type="entry name" value="Peptidase_M20_dimer"/>
</dbReference>
<dbReference type="PIRSF" id="PIRSF005962">
    <property type="entry name" value="Pept_M20D_amidohydro"/>
    <property type="match status" value="1"/>
</dbReference>
<dbReference type="GO" id="GO:0016787">
    <property type="term" value="F:hydrolase activity"/>
    <property type="evidence" value="ECO:0007669"/>
    <property type="project" value="UniProtKB-KW"/>
</dbReference>
<gene>
    <name evidence="3" type="primary">yxeP_21</name>
    <name evidence="3" type="ORF">SDC9_73316</name>
</gene>
<dbReference type="AlphaFoldDB" id="A0A644YFY7"/>
<protein>
    <submittedName>
        <fullName evidence="3">Putative hydrolase YxeP</fullName>
        <ecNumber evidence="3">3.-.-.-</ecNumber>
    </submittedName>
</protein>
<name>A0A644YFY7_9ZZZZ</name>
<dbReference type="Pfam" id="PF07687">
    <property type="entry name" value="M20_dimer"/>
    <property type="match status" value="1"/>
</dbReference>
<dbReference type="Pfam" id="PF01546">
    <property type="entry name" value="Peptidase_M20"/>
    <property type="match status" value="1"/>
</dbReference>
<sequence>MNFKEQAANISSYIIEKRRWIHSHAELAFKEEETTAYIAGELEKMGIEVQLFPDYYGVIGTIRGEKPAKTVMLRADIDALPIEEKSGVVFPAHNKGVMHACGHDCHSSMLLGAARMLADNRKELCGTVKLLFQSAEESCHGANYYVEKGYLDDVDALLGMHVWASMEAGYINIEDGYRMASCDNFKITVEGSSVHGSTPHLGKDAIVAASSIIMNLQTFVSRENDPLNPMVVTVGTVKAGKQFNIIADCVEMEGTIRTYGVEMREKVQNELGRIVCHTAEALGCRAKFINTPIEPPVVNSNIEINEIARDAAKVLYGENILKTMPKVMGSEDMSILMQKVPGVMCFLGYYNEACGSVYPLHSERFCVDETILPKGAALYAQFAHDYLKKTAAQPGKVGQTL</sequence>
<organism evidence="3">
    <name type="scientific">bioreactor metagenome</name>
    <dbReference type="NCBI Taxonomy" id="1076179"/>
    <lineage>
        <taxon>unclassified sequences</taxon>
        <taxon>metagenomes</taxon>
        <taxon>ecological metagenomes</taxon>
    </lineage>
</organism>
<dbReference type="PANTHER" id="PTHR11014:SF63">
    <property type="entry name" value="METALLOPEPTIDASE, PUTATIVE (AFU_ORTHOLOGUE AFUA_6G09600)-RELATED"/>
    <property type="match status" value="1"/>
</dbReference>
<dbReference type="FunFam" id="3.30.70.360:FF:000001">
    <property type="entry name" value="N-acetyldiaminopimelate deacetylase"/>
    <property type="match status" value="1"/>
</dbReference>
<dbReference type="InterPro" id="IPR017439">
    <property type="entry name" value="Amidohydrolase"/>
</dbReference>
<dbReference type="Gene3D" id="3.40.630.10">
    <property type="entry name" value="Zn peptidases"/>
    <property type="match status" value="1"/>
</dbReference>
<dbReference type="EMBL" id="VSSQ01004832">
    <property type="protein sequence ID" value="MPM26811.1"/>
    <property type="molecule type" value="Genomic_DNA"/>
</dbReference>
<dbReference type="EC" id="3.-.-.-" evidence="3"/>
<keyword evidence="1 3" id="KW-0378">Hydrolase</keyword>
<accession>A0A644YFY7</accession>
<dbReference type="InterPro" id="IPR002933">
    <property type="entry name" value="Peptidase_M20"/>
</dbReference>
<feature type="domain" description="Peptidase M20 dimerisation" evidence="2">
    <location>
        <begin position="184"/>
        <end position="274"/>
    </location>
</feature>
<reference evidence="3" key="1">
    <citation type="submission" date="2019-08" db="EMBL/GenBank/DDBJ databases">
        <authorList>
            <person name="Kucharzyk K."/>
            <person name="Murdoch R.W."/>
            <person name="Higgins S."/>
            <person name="Loffler F."/>
        </authorList>
    </citation>
    <scope>NUCLEOTIDE SEQUENCE</scope>
</reference>
<comment type="caution">
    <text evidence="3">The sequence shown here is derived from an EMBL/GenBank/DDBJ whole genome shotgun (WGS) entry which is preliminary data.</text>
</comment>
<dbReference type="SUPFAM" id="SSF53187">
    <property type="entry name" value="Zn-dependent exopeptidases"/>
    <property type="match status" value="1"/>
</dbReference>
<evidence type="ECO:0000259" key="2">
    <source>
        <dbReference type="Pfam" id="PF07687"/>
    </source>
</evidence>
<evidence type="ECO:0000313" key="3">
    <source>
        <dbReference type="EMBL" id="MPM26811.1"/>
    </source>
</evidence>
<dbReference type="Gene3D" id="3.30.70.360">
    <property type="match status" value="1"/>
</dbReference>